<evidence type="ECO:0000313" key="1">
    <source>
        <dbReference type="EMBL" id="ACF80809.1"/>
    </source>
</evidence>
<organism evidence="1">
    <name type="scientific">Zea mays</name>
    <name type="common">Maize</name>
    <dbReference type="NCBI Taxonomy" id="4577"/>
    <lineage>
        <taxon>Eukaryota</taxon>
        <taxon>Viridiplantae</taxon>
        <taxon>Streptophyta</taxon>
        <taxon>Embryophyta</taxon>
        <taxon>Tracheophyta</taxon>
        <taxon>Spermatophyta</taxon>
        <taxon>Magnoliopsida</taxon>
        <taxon>Liliopsida</taxon>
        <taxon>Poales</taxon>
        <taxon>Poaceae</taxon>
        <taxon>PACMAD clade</taxon>
        <taxon>Panicoideae</taxon>
        <taxon>Andropogonodae</taxon>
        <taxon>Andropogoneae</taxon>
        <taxon>Tripsacinae</taxon>
        <taxon>Zea</taxon>
    </lineage>
</organism>
<reference evidence="1" key="1">
    <citation type="journal article" date="2009" name="PLoS Genet.">
        <title>Sequencing, mapping, and analysis of 27,455 maize full-length cDNAs.</title>
        <authorList>
            <person name="Soderlund C."/>
            <person name="Descour A."/>
            <person name="Kudrna D."/>
            <person name="Bomhoff M."/>
            <person name="Boyd L."/>
            <person name="Currie J."/>
            <person name="Angelova A."/>
            <person name="Collura K."/>
            <person name="Wissotski M."/>
            <person name="Ashley E."/>
            <person name="Morrow D."/>
            <person name="Fernandes J."/>
            <person name="Walbot V."/>
            <person name="Yu Y."/>
        </authorList>
    </citation>
    <scope>NUCLEOTIDE SEQUENCE</scope>
    <source>
        <strain evidence="1">B73</strain>
    </source>
</reference>
<dbReference type="EMBL" id="BT035804">
    <property type="protein sequence ID" value="ACF80809.1"/>
    <property type="molecule type" value="mRNA"/>
</dbReference>
<proteinExistence type="evidence at transcript level"/>
<dbReference type="AlphaFoldDB" id="B4FFB6"/>
<name>B4FFB6_MAIZE</name>
<accession>B4FFB6</accession>
<protein>
    <submittedName>
        <fullName evidence="1">Uncharacterized protein</fullName>
    </submittedName>
</protein>
<sequence length="148" mass="16819">MVQRNNIFRPLPRPCDVLLWHQRRGCGDPLRSLRLAAHRLDRSLLAICSTIVRHLRCSGSGLCWKVCGSSVPFCRLQAMCSDPRLRQSGVRPQPLCSIGCFKALAPWCLSWYAVANYLWMAVQEDAEPHRVLCVSLVSPPCCMHRLYI</sequence>